<evidence type="ECO:0000259" key="6">
    <source>
        <dbReference type="PROSITE" id="PS50835"/>
    </source>
</evidence>
<dbReference type="PANTHER" id="PTHR14186">
    <property type="entry name" value="INSULIN-LIKE GROWTH FACTOR BINDING PROTEIN-RELATED"/>
    <property type="match status" value="1"/>
</dbReference>
<dbReference type="AlphaFoldDB" id="A0AAV2GXZ9"/>
<feature type="domain" description="IGFBP N-terminal" evidence="7">
    <location>
        <begin position="16"/>
        <end position="89"/>
    </location>
</feature>
<evidence type="ECO:0000256" key="4">
    <source>
        <dbReference type="ARBA" id="ARBA00023319"/>
    </source>
</evidence>
<dbReference type="InterPro" id="IPR036058">
    <property type="entry name" value="Kazal_dom_sf"/>
</dbReference>
<sequence>MNIFLLVLSLVVLSTFADKCTEKCDKCEEVNRQECLAGLEMDRECGCCEICSRYEGQTCDVPNAPFKHGRCGDGLECRTTSTGSLCQCVWEEIICGSDGVTYNNLCQLIAAAVRENKHDQLEVKSVGPCEPGSAKIVTKPEYVRNPAMDNVTLACEAIGYPTPIIRWTVTKANGKTYDMPGDDNHIVIASRGGPGKYQVTGWLQIESLMKRHEGDYTCIAHNQLNEDKAKARIKVIN</sequence>
<feature type="domain" description="Kazal-like" evidence="8">
    <location>
        <begin position="72"/>
        <end position="131"/>
    </location>
</feature>
<feature type="domain" description="Ig-like" evidence="6">
    <location>
        <begin position="131"/>
        <end position="234"/>
    </location>
</feature>
<keyword evidence="10" id="KW-1185">Reference proteome</keyword>
<dbReference type="InterPro" id="IPR002350">
    <property type="entry name" value="Kazal_dom"/>
</dbReference>
<proteinExistence type="predicted"/>
<feature type="chain" id="PRO_5043550642" description="IGFBP-related protein 1" evidence="5">
    <location>
        <begin position="18"/>
        <end position="237"/>
    </location>
</feature>
<organism evidence="9 10">
    <name type="scientific">Lymnaea stagnalis</name>
    <name type="common">Great pond snail</name>
    <name type="synonym">Helix stagnalis</name>
    <dbReference type="NCBI Taxonomy" id="6523"/>
    <lineage>
        <taxon>Eukaryota</taxon>
        <taxon>Metazoa</taxon>
        <taxon>Spiralia</taxon>
        <taxon>Lophotrochozoa</taxon>
        <taxon>Mollusca</taxon>
        <taxon>Gastropoda</taxon>
        <taxon>Heterobranchia</taxon>
        <taxon>Euthyneura</taxon>
        <taxon>Panpulmonata</taxon>
        <taxon>Hygrophila</taxon>
        <taxon>Lymnaeoidea</taxon>
        <taxon>Lymnaeidae</taxon>
        <taxon>Lymnaea</taxon>
    </lineage>
</organism>
<evidence type="ECO:0000259" key="8">
    <source>
        <dbReference type="PROSITE" id="PS51465"/>
    </source>
</evidence>
<accession>A0AAV2GXZ9</accession>
<dbReference type="CDD" id="cd00104">
    <property type="entry name" value="KAZAL_FS"/>
    <property type="match status" value="1"/>
</dbReference>
<evidence type="ECO:0000256" key="2">
    <source>
        <dbReference type="ARBA" id="ARBA00022525"/>
    </source>
</evidence>
<evidence type="ECO:0000313" key="9">
    <source>
        <dbReference type="EMBL" id="CAL1526015.1"/>
    </source>
</evidence>
<comment type="caution">
    <text evidence="9">The sequence shown here is derived from an EMBL/GenBank/DDBJ whole genome shotgun (WGS) entry which is preliminary data.</text>
</comment>
<dbReference type="SMART" id="SM00280">
    <property type="entry name" value="KAZAL"/>
    <property type="match status" value="1"/>
</dbReference>
<dbReference type="GO" id="GO:0001558">
    <property type="term" value="P:regulation of cell growth"/>
    <property type="evidence" value="ECO:0007669"/>
    <property type="project" value="InterPro"/>
</dbReference>
<dbReference type="SUPFAM" id="SSF48726">
    <property type="entry name" value="Immunoglobulin"/>
    <property type="match status" value="1"/>
</dbReference>
<evidence type="ECO:0000256" key="1">
    <source>
        <dbReference type="ARBA" id="ARBA00004613"/>
    </source>
</evidence>
<keyword evidence="2" id="KW-0964">Secreted</keyword>
<dbReference type="InterPro" id="IPR007110">
    <property type="entry name" value="Ig-like_dom"/>
</dbReference>
<protein>
    <recommendedName>
        <fullName evidence="11">IGFBP-related protein 1</fullName>
    </recommendedName>
</protein>
<evidence type="ECO:0000256" key="5">
    <source>
        <dbReference type="SAM" id="SignalP"/>
    </source>
</evidence>
<evidence type="ECO:0000259" key="7">
    <source>
        <dbReference type="PROSITE" id="PS51323"/>
    </source>
</evidence>
<keyword evidence="3 5" id="KW-0732">Signal</keyword>
<dbReference type="InterPro" id="IPR003599">
    <property type="entry name" value="Ig_sub"/>
</dbReference>
<dbReference type="PROSITE" id="PS50835">
    <property type="entry name" value="IG_LIKE"/>
    <property type="match status" value="1"/>
</dbReference>
<dbReference type="Gene3D" id="3.30.60.30">
    <property type="match status" value="1"/>
</dbReference>
<evidence type="ECO:0000313" key="10">
    <source>
        <dbReference type="Proteomes" id="UP001497497"/>
    </source>
</evidence>
<dbReference type="Proteomes" id="UP001497497">
    <property type="component" value="Unassembled WGS sequence"/>
</dbReference>
<dbReference type="SUPFAM" id="SSF100895">
    <property type="entry name" value="Kazal-type serine protease inhibitors"/>
    <property type="match status" value="1"/>
</dbReference>
<dbReference type="PANTHER" id="PTHR14186:SF19">
    <property type="entry name" value="INSULIN-LIKE GROWTH FACTOR-BINDING PROTEIN 7"/>
    <property type="match status" value="1"/>
</dbReference>
<dbReference type="EMBL" id="CAXITT010000001">
    <property type="protein sequence ID" value="CAL1526015.1"/>
    <property type="molecule type" value="Genomic_DNA"/>
</dbReference>
<dbReference type="Gene3D" id="2.60.40.10">
    <property type="entry name" value="Immunoglobulins"/>
    <property type="match status" value="1"/>
</dbReference>
<comment type="subcellular location">
    <subcellularLocation>
        <location evidence="1">Secreted</location>
    </subcellularLocation>
</comment>
<evidence type="ECO:0008006" key="11">
    <source>
        <dbReference type="Google" id="ProtNLM"/>
    </source>
</evidence>
<dbReference type="Gene3D" id="4.10.40.20">
    <property type="match status" value="1"/>
</dbReference>
<dbReference type="GO" id="GO:0005576">
    <property type="term" value="C:extracellular region"/>
    <property type="evidence" value="ECO:0007669"/>
    <property type="project" value="UniProtKB-SubCell"/>
</dbReference>
<dbReference type="PROSITE" id="PS51465">
    <property type="entry name" value="KAZAL_2"/>
    <property type="match status" value="1"/>
</dbReference>
<dbReference type="Pfam" id="PF13927">
    <property type="entry name" value="Ig_3"/>
    <property type="match status" value="1"/>
</dbReference>
<evidence type="ECO:0000256" key="3">
    <source>
        <dbReference type="ARBA" id="ARBA00022729"/>
    </source>
</evidence>
<feature type="signal peptide" evidence="5">
    <location>
        <begin position="1"/>
        <end position="17"/>
    </location>
</feature>
<dbReference type="Pfam" id="PF07648">
    <property type="entry name" value="Kazal_2"/>
    <property type="match status" value="1"/>
</dbReference>
<dbReference type="InterPro" id="IPR013783">
    <property type="entry name" value="Ig-like_fold"/>
</dbReference>
<name>A0AAV2GXZ9_LYMST</name>
<dbReference type="InterPro" id="IPR011390">
    <property type="entry name" value="IGFBP_rP_mac25"/>
</dbReference>
<dbReference type="PROSITE" id="PS51323">
    <property type="entry name" value="IGFBP_N_2"/>
    <property type="match status" value="1"/>
</dbReference>
<dbReference type="GO" id="GO:0009966">
    <property type="term" value="P:regulation of signal transduction"/>
    <property type="evidence" value="ECO:0007669"/>
    <property type="project" value="TreeGrafter"/>
</dbReference>
<reference evidence="9 10" key="1">
    <citation type="submission" date="2024-04" db="EMBL/GenBank/DDBJ databases">
        <authorList>
            <consortium name="Genoscope - CEA"/>
            <person name="William W."/>
        </authorList>
    </citation>
    <scope>NUCLEOTIDE SEQUENCE [LARGE SCALE GENOMIC DNA]</scope>
</reference>
<dbReference type="InterPro" id="IPR000867">
    <property type="entry name" value="IGFBP-like"/>
</dbReference>
<dbReference type="InterPro" id="IPR036179">
    <property type="entry name" value="Ig-like_dom_sf"/>
</dbReference>
<dbReference type="SMART" id="SM00409">
    <property type="entry name" value="IG"/>
    <property type="match status" value="1"/>
</dbReference>
<gene>
    <name evidence="9" type="ORF">GSLYS_00000192001</name>
</gene>
<dbReference type="GO" id="GO:0005520">
    <property type="term" value="F:insulin-like growth factor binding"/>
    <property type="evidence" value="ECO:0007669"/>
    <property type="project" value="InterPro"/>
</dbReference>
<keyword evidence="4" id="KW-0393">Immunoglobulin domain</keyword>